<name>A0A1I6XWW7_9FLAO</name>
<dbReference type="InterPro" id="IPR024775">
    <property type="entry name" value="DinB-like"/>
</dbReference>
<dbReference type="Pfam" id="PF12867">
    <property type="entry name" value="DinB_2"/>
    <property type="match status" value="1"/>
</dbReference>
<dbReference type="InterPro" id="IPR034660">
    <property type="entry name" value="DinB/YfiT-like"/>
</dbReference>
<feature type="domain" description="DinB-like" evidence="1">
    <location>
        <begin position="32"/>
        <end position="193"/>
    </location>
</feature>
<dbReference type="Gene3D" id="1.20.120.450">
    <property type="entry name" value="dinb family like domain"/>
    <property type="match status" value="1"/>
</dbReference>
<evidence type="ECO:0000259" key="1">
    <source>
        <dbReference type="Pfam" id="PF12867"/>
    </source>
</evidence>
<proteinExistence type="predicted"/>
<protein>
    <submittedName>
        <fullName evidence="2">DinB superfamily protein</fullName>
    </submittedName>
</protein>
<dbReference type="AlphaFoldDB" id="A0A1I6XWW7"/>
<dbReference type="EMBL" id="FPAS01000001">
    <property type="protein sequence ID" value="SFT42790.1"/>
    <property type="molecule type" value="Genomic_DNA"/>
</dbReference>
<accession>A0A1I6XWW7</accession>
<dbReference type="STRING" id="477690.SAMN05216474_0508"/>
<dbReference type="Proteomes" id="UP000236454">
    <property type="component" value="Unassembled WGS sequence"/>
</dbReference>
<keyword evidence="3" id="KW-1185">Reference proteome</keyword>
<evidence type="ECO:0000313" key="3">
    <source>
        <dbReference type="Proteomes" id="UP000236454"/>
    </source>
</evidence>
<sequence>MLFLIQKLKKMKTVVINSWVDELTQLSQDQIQRIQSKFKHLSDKQKTWRPNESTWNLLEIFAHLNQFAKYYHPVFEDKIENTKFKEAKAPFVSSPLGKSAWKSMKLGRARNVKRKFNAQKNYNPTLDPSMVTGNDIEEFVSGQQRFLKILEGAKHINLRRTKVPISLSRIVRLRMGDALLYVAYHEERHVEQAFNLFKHPNFPKKK</sequence>
<reference evidence="2 3" key="1">
    <citation type="submission" date="2016-10" db="EMBL/GenBank/DDBJ databases">
        <authorList>
            <person name="de Groot N.N."/>
        </authorList>
    </citation>
    <scope>NUCLEOTIDE SEQUENCE [LARGE SCALE GENOMIC DNA]</scope>
    <source>
        <strain evidence="2 3">CGMCC 1.7005</strain>
    </source>
</reference>
<dbReference type="SUPFAM" id="SSF109854">
    <property type="entry name" value="DinB/YfiT-like putative metalloenzymes"/>
    <property type="match status" value="1"/>
</dbReference>
<organism evidence="2 3">
    <name type="scientific">Lishizhenia tianjinensis</name>
    <dbReference type="NCBI Taxonomy" id="477690"/>
    <lineage>
        <taxon>Bacteria</taxon>
        <taxon>Pseudomonadati</taxon>
        <taxon>Bacteroidota</taxon>
        <taxon>Flavobacteriia</taxon>
        <taxon>Flavobacteriales</taxon>
        <taxon>Crocinitomicaceae</taxon>
        <taxon>Lishizhenia</taxon>
    </lineage>
</organism>
<gene>
    <name evidence="2" type="ORF">SAMN05216474_0508</name>
</gene>
<evidence type="ECO:0000313" key="2">
    <source>
        <dbReference type="EMBL" id="SFT42790.1"/>
    </source>
</evidence>
<dbReference type="OrthoDB" id="1524454at2"/>